<protein>
    <submittedName>
        <fullName evidence="1">Uncharacterized protein</fullName>
    </submittedName>
</protein>
<proteinExistence type="predicted"/>
<reference evidence="2" key="1">
    <citation type="submission" date="2019-06" db="EMBL/GenBank/DDBJ databases">
        <title>Gordonia isolated from sludge of a wastewater treatment plant.</title>
        <authorList>
            <person name="Tamura T."/>
            <person name="Aoyama K."/>
            <person name="Kang Y."/>
            <person name="Saito S."/>
            <person name="Akiyama N."/>
            <person name="Yazawa K."/>
            <person name="Gonoi T."/>
            <person name="Mikami Y."/>
        </authorList>
    </citation>
    <scope>NUCLEOTIDE SEQUENCE [LARGE SCALE GENOMIC DNA]</scope>
    <source>
        <strain evidence="2">NBRC 107696</strain>
    </source>
</reference>
<accession>A0A7I9VA22</accession>
<dbReference type="AlphaFoldDB" id="A0A7I9VA22"/>
<comment type="caution">
    <text evidence="1">The sequence shown here is derived from an EMBL/GenBank/DDBJ whole genome shotgun (WGS) entry which is preliminary data.</text>
</comment>
<name>A0A7I9VA22_9ACTN</name>
<gene>
    <name evidence="1" type="ORF">nbrc107696_23970</name>
</gene>
<keyword evidence="2" id="KW-1185">Reference proteome</keyword>
<dbReference type="Proteomes" id="UP000444960">
    <property type="component" value="Unassembled WGS sequence"/>
</dbReference>
<evidence type="ECO:0000313" key="1">
    <source>
        <dbReference type="EMBL" id="GEE01951.1"/>
    </source>
</evidence>
<sequence>MTTNITALTAQLEQFGYKLPKTVKPYLDSVEAVRYAYDGLPVVPTEPVTEETAEAVMHAFAAETALALGTDGFTPLAVAKRRMVESYQALALNELRADSTKIFETLSTVVDSAAERLVAAVGNLPETLTPDALVQAGPVAVEALATATEAGQALGAIDLFVFQHGNTLGFGASPDKILRLFTPSGIGDYRKLEIAQNTSHNETETRIGYTFVVAAREGIPINLNDSTTSAVLADEIDADRLRVASANPFNGRGWKING</sequence>
<dbReference type="EMBL" id="BJOV01000005">
    <property type="protein sequence ID" value="GEE01951.1"/>
    <property type="molecule type" value="Genomic_DNA"/>
</dbReference>
<organism evidence="1 2">
    <name type="scientific">Gordonia spumicola</name>
    <dbReference type="NCBI Taxonomy" id="589161"/>
    <lineage>
        <taxon>Bacteria</taxon>
        <taxon>Bacillati</taxon>
        <taxon>Actinomycetota</taxon>
        <taxon>Actinomycetes</taxon>
        <taxon>Mycobacteriales</taxon>
        <taxon>Gordoniaceae</taxon>
        <taxon>Gordonia</taxon>
    </lineage>
</organism>
<evidence type="ECO:0000313" key="2">
    <source>
        <dbReference type="Proteomes" id="UP000444960"/>
    </source>
</evidence>
<dbReference type="RefSeq" id="WP_161895735.1">
    <property type="nucleotide sequence ID" value="NZ_BJOV01000005.1"/>
</dbReference>